<feature type="domain" description="C3H1-type" evidence="7">
    <location>
        <begin position="93"/>
        <end position="120"/>
    </location>
</feature>
<feature type="compositionally biased region" description="Basic and acidic residues" evidence="6">
    <location>
        <begin position="1"/>
        <end position="23"/>
    </location>
</feature>
<dbReference type="OMA" id="GREMFYF"/>
<dbReference type="PANTHER" id="PTHR12681">
    <property type="entry name" value="ZINC FINGER-CONTAINING PROTEIN P48ZNF"/>
    <property type="match status" value="1"/>
</dbReference>
<dbReference type="Gene3D" id="4.10.1000.10">
    <property type="entry name" value="Zinc finger, CCCH-type"/>
    <property type="match status" value="1"/>
</dbReference>
<dbReference type="GeneID" id="14875743"/>
<proteinExistence type="predicted"/>
<feature type="domain" description="C3H1-type" evidence="7">
    <location>
        <begin position="168"/>
        <end position="205"/>
    </location>
</feature>
<gene>
    <name evidence="8" type="ORF">DFA_05542</name>
</gene>
<accession>F4PLI8</accession>
<evidence type="ECO:0000256" key="3">
    <source>
        <dbReference type="ARBA" id="ARBA00022833"/>
    </source>
</evidence>
<dbReference type="InterPro" id="IPR036855">
    <property type="entry name" value="Znf_CCCH_sf"/>
</dbReference>
<dbReference type="STRING" id="1054147.F4PLI8"/>
<dbReference type="PANTHER" id="PTHR12681:SF0">
    <property type="entry name" value="ZINC FINGER CCCH DOMAIN-CONTAINING PROTEIN 15"/>
    <property type="match status" value="1"/>
</dbReference>
<keyword evidence="9" id="KW-1185">Reference proteome</keyword>
<dbReference type="AlphaFoldDB" id="F4PLI8"/>
<keyword evidence="2 4" id="KW-0863">Zinc-finger</keyword>
<dbReference type="RefSeq" id="XP_004361261.1">
    <property type="nucleotide sequence ID" value="XM_004361204.1"/>
</dbReference>
<dbReference type="SUPFAM" id="SSF90229">
    <property type="entry name" value="CCCH zinc finger"/>
    <property type="match status" value="1"/>
</dbReference>
<keyword evidence="3 4" id="KW-0862">Zinc</keyword>
<evidence type="ECO:0000313" key="9">
    <source>
        <dbReference type="Proteomes" id="UP000007797"/>
    </source>
</evidence>
<dbReference type="GO" id="GO:0008270">
    <property type="term" value="F:zinc ion binding"/>
    <property type="evidence" value="ECO:0007669"/>
    <property type="project" value="UniProtKB-KW"/>
</dbReference>
<dbReference type="Pfam" id="PF00642">
    <property type="entry name" value="zf-CCCH"/>
    <property type="match status" value="1"/>
</dbReference>
<feature type="region of interest" description="Disordered" evidence="6">
    <location>
        <begin position="321"/>
        <end position="360"/>
    </location>
</feature>
<dbReference type="Proteomes" id="UP000007797">
    <property type="component" value="Unassembled WGS sequence"/>
</dbReference>
<dbReference type="Pfam" id="PF16543">
    <property type="entry name" value="DFRP_C"/>
    <property type="match status" value="1"/>
</dbReference>
<evidence type="ECO:0000259" key="7">
    <source>
        <dbReference type="PROSITE" id="PS50103"/>
    </source>
</evidence>
<evidence type="ECO:0000256" key="5">
    <source>
        <dbReference type="SAM" id="Coils"/>
    </source>
</evidence>
<dbReference type="OrthoDB" id="278280at2759"/>
<sequence>MPPKESKKAVEKDKQKKVEDKTFGLKNKNKSKKVQQFVKTVEQQATANANQKKVNHKAEMAKKEKELKEKAKQDMAAFLQPTIIQAKVPLGVDPKSIVCEFFKAGSCAKGNKCKFAHDLNVARKDAKIDIYTDRRNGEDKEKDLMETWDDDKLKSVVSTKQTQTNKNLKTAIVCKFFLEAIESAKYGWFWECPNGASCMYQHCLPPGFVLQKKKTKEDEVEEIPIEELIEEERAKLTKSTPVTLETFTKWKAEKKIQKEKAAKDAEEKRMADIKAGKTSMSGREMFVFNPDLFVDDDFAIDVTSKEFEVDPNDVTSIASTVDKSLFIEDDDIPDMSDDDEDEDDDEDDGEDQEEDEEDDE</sequence>
<evidence type="ECO:0000256" key="4">
    <source>
        <dbReference type="PROSITE-ProRule" id="PRU00723"/>
    </source>
</evidence>
<evidence type="ECO:0000256" key="6">
    <source>
        <dbReference type="SAM" id="MobiDB-lite"/>
    </source>
</evidence>
<dbReference type="GO" id="GO:0005829">
    <property type="term" value="C:cytosol"/>
    <property type="evidence" value="ECO:0007669"/>
    <property type="project" value="TreeGrafter"/>
</dbReference>
<feature type="zinc finger region" description="C3H1-type" evidence="4">
    <location>
        <begin position="168"/>
        <end position="205"/>
    </location>
</feature>
<protein>
    <submittedName>
        <fullName evidence="8">CCCH-type zinc finger-containing protein</fullName>
    </submittedName>
</protein>
<dbReference type="Gene3D" id="6.20.400.10">
    <property type="match status" value="1"/>
</dbReference>
<dbReference type="KEGG" id="dfa:DFA_05542"/>
<dbReference type="PROSITE" id="PS50103">
    <property type="entry name" value="ZF_C3H1"/>
    <property type="match status" value="2"/>
</dbReference>
<dbReference type="GO" id="GO:0003729">
    <property type="term" value="F:mRNA binding"/>
    <property type="evidence" value="ECO:0007669"/>
    <property type="project" value="TreeGrafter"/>
</dbReference>
<name>F4PLI8_CACFS</name>
<feature type="compositionally biased region" description="Acidic residues" evidence="6">
    <location>
        <begin position="327"/>
        <end position="360"/>
    </location>
</feature>
<keyword evidence="1 4" id="KW-0479">Metal-binding</keyword>
<reference evidence="9" key="1">
    <citation type="journal article" date="2011" name="Genome Res.">
        <title>Phylogeny-wide analysis of social amoeba genomes highlights ancient origins for complex intercellular communication.</title>
        <authorList>
            <person name="Heidel A.J."/>
            <person name="Lawal H.M."/>
            <person name="Felder M."/>
            <person name="Schilde C."/>
            <person name="Helps N.R."/>
            <person name="Tunggal B."/>
            <person name="Rivero F."/>
            <person name="John U."/>
            <person name="Schleicher M."/>
            <person name="Eichinger L."/>
            <person name="Platzer M."/>
            <person name="Noegel A.A."/>
            <person name="Schaap P."/>
            <person name="Gloeckner G."/>
        </authorList>
    </citation>
    <scope>NUCLEOTIDE SEQUENCE [LARGE SCALE GENOMIC DNA]</scope>
    <source>
        <strain evidence="9">SH3</strain>
    </source>
</reference>
<evidence type="ECO:0000313" key="8">
    <source>
        <dbReference type="EMBL" id="EGG23410.1"/>
    </source>
</evidence>
<evidence type="ECO:0000256" key="1">
    <source>
        <dbReference type="ARBA" id="ARBA00022723"/>
    </source>
</evidence>
<keyword evidence="5" id="KW-0175">Coiled coil</keyword>
<feature type="region of interest" description="Disordered" evidence="6">
    <location>
        <begin position="1"/>
        <end position="26"/>
    </location>
</feature>
<dbReference type="InterPro" id="IPR000571">
    <property type="entry name" value="Znf_CCCH"/>
</dbReference>
<dbReference type="GO" id="GO:0002181">
    <property type="term" value="P:cytoplasmic translation"/>
    <property type="evidence" value="ECO:0007669"/>
    <property type="project" value="TreeGrafter"/>
</dbReference>
<evidence type="ECO:0000256" key="2">
    <source>
        <dbReference type="ARBA" id="ARBA00022771"/>
    </source>
</evidence>
<dbReference type="EMBL" id="GL883008">
    <property type="protein sequence ID" value="EGG23410.1"/>
    <property type="molecule type" value="Genomic_DNA"/>
</dbReference>
<dbReference type="InterPro" id="IPR032378">
    <property type="entry name" value="ZC3H15/TMA46_C"/>
</dbReference>
<feature type="coiled-coil region" evidence="5">
    <location>
        <begin position="46"/>
        <end position="73"/>
    </location>
</feature>
<dbReference type="SMART" id="SM00356">
    <property type="entry name" value="ZnF_C3H1"/>
    <property type="match status" value="2"/>
</dbReference>
<organism evidence="8 9">
    <name type="scientific">Cavenderia fasciculata</name>
    <name type="common">Slime mold</name>
    <name type="synonym">Dictyostelium fasciculatum</name>
    <dbReference type="NCBI Taxonomy" id="261658"/>
    <lineage>
        <taxon>Eukaryota</taxon>
        <taxon>Amoebozoa</taxon>
        <taxon>Evosea</taxon>
        <taxon>Eumycetozoa</taxon>
        <taxon>Dictyostelia</taxon>
        <taxon>Acytosteliales</taxon>
        <taxon>Cavenderiaceae</taxon>
        <taxon>Cavenderia</taxon>
    </lineage>
</organism>
<feature type="zinc finger region" description="C3H1-type" evidence="4">
    <location>
        <begin position="93"/>
        <end position="120"/>
    </location>
</feature>